<dbReference type="InterPro" id="IPR054402">
    <property type="entry name" value="Tt1218-like_dom"/>
</dbReference>
<dbReference type="NCBIfam" id="TIGR02523">
    <property type="entry name" value="type_IV_pilV"/>
    <property type="match status" value="1"/>
</dbReference>
<dbReference type="HOGENOM" id="CLU_103234_3_0_6"/>
<dbReference type="AlphaFoldDB" id="A0A024HNN6"/>
<evidence type="ECO:0000313" key="4">
    <source>
        <dbReference type="EMBL" id="CDF86112.1"/>
    </source>
</evidence>
<keyword evidence="2" id="KW-1133">Transmembrane helix</keyword>
<keyword evidence="5" id="KW-1185">Reference proteome</keyword>
<reference evidence="4 5" key="1">
    <citation type="submission" date="2013-03" db="EMBL/GenBank/DDBJ databases">
        <authorList>
            <person name="Linke B."/>
        </authorList>
    </citation>
    <scope>NUCLEOTIDE SEQUENCE [LARGE SCALE GENOMIC DNA]</scope>
    <source>
        <strain evidence="4 5">B13</strain>
    </source>
</reference>
<organism evidence="4 5">
    <name type="scientific">Pseudomonas knackmussii (strain DSM 6978 / CCUG 54928 / LMG 23759 / B13)</name>
    <dbReference type="NCBI Taxonomy" id="1301098"/>
    <lineage>
        <taxon>Bacteria</taxon>
        <taxon>Pseudomonadati</taxon>
        <taxon>Pseudomonadota</taxon>
        <taxon>Gammaproteobacteria</taxon>
        <taxon>Pseudomonadales</taxon>
        <taxon>Pseudomonadaceae</taxon>
        <taxon>Pseudomonas</taxon>
    </lineage>
</organism>
<dbReference type="EMBL" id="HG322950">
    <property type="protein sequence ID" value="CDF86112.1"/>
    <property type="molecule type" value="Genomic_DNA"/>
</dbReference>
<name>A0A024HNN6_PSEKB</name>
<dbReference type="Pfam" id="PF22150">
    <property type="entry name" value="Tt1218-like"/>
    <property type="match status" value="1"/>
</dbReference>
<feature type="domain" description="Type IV pilin Tt1218-like" evidence="3">
    <location>
        <begin position="33"/>
        <end position="107"/>
    </location>
</feature>
<keyword evidence="2" id="KW-0472">Membrane</keyword>
<dbReference type="InterPro" id="IPR045584">
    <property type="entry name" value="Pilin-like"/>
</dbReference>
<evidence type="ECO:0000256" key="1">
    <source>
        <dbReference type="SAM" id="MobiDB-lite"/>
    </source>
</evidence>
<proteinExistence type="predicted"/>
<dbReference type="PROSITE" id="PS00409">
    <property type="entry name" value="PROKAR_NTER_METHYL"/>
    <property type="match status" value="1"/>
</dbReference>
<keyword evidence="2" id="KW-0812">Transmembrane</keyword>
<dbReference type="InterPro" id="IPR013362">
    <property type="entry name" value="Pilus_4_PilV"/>
</dbReference>
<evidence type="ECO:0000259" key="3">
    <source>
        <dbReference type="Pfam" id="PF22150"/>
    </source>
</evidence>
<dbReference type="eggNOG" id="COG4967">
    <property type="taxonomic scope" value="Bacteria"/>
</dbReference>
<dbReference type="Pfam" id="PF07963">
    <property type="entry name" value="N_methyl"/>
    <property type="match status" value="1"/>
</dbReference>
<feature type="region of interest" description="Disordered" evidence="1">
    <location>
        <begin position="142"/>
        <end position="162"/>
    </location>
</feature>
<evidence type="ECO:0000313" key="5">
    <source>
        <dbReference type="Proteomes" id="UP000025241"/>
    </source>
</evidence>
<dbReference type="NCBIfam" id="TIGR02532">
    <property type="entry name" value="IV_pilin_GFxxxE"/>
    <property type="match status" value="1"/>
</dbReference>
<dbReference type="Proteomes" id="UP000025241">
    <property type="component" value="Chromosome I"/>
</dbReference>
<feature type="transmembrane region" description="Helical" evidence="2">
    <location>
        <begin position="12"/>
        <end position="33"/>
    </location>
</feature>
<gene>
    <name evidence="4" type="ORF">PKB_4792</name>
</gene>
<dbReference type="PATRIC" id="fig|1301098.3.peg.4780"/>
<reference evidence="4 5" key="2">
    <citation type="submission" date="2014-05" db="EMBL/GenBank/DDBJ databases">
        <title>Genome sequence of the 3-chlorobenzoate degrading bacterium Pseudomonas knackmussii B13 shows multiple evidence for horizontal gene transfer.</title>
        <authorList>
            <person name="Miyazaki R."/>
            <person name="Bertelli C."/>
            <person name="Falquet L."/>
            <person name="Robinson-Rechavi M."/>
            <person name="Gharib W."/>
            <person name="Roy S."/>
            <person name="Van der Meer J.R."/>
        </authorList>
    </citation>
    <scope>NUCLEOTIDE SEQUENCE [LARGE SCALE GENOMIC DNA]</scope>
    <source>
        <strain evidence="4 5">B13</strain>
    </source>
</reference>
<evidence type="ECO:0000256" key="2">
    <source>
        <dbReference type="SAM" id="Phobius"/>
    </source>
</evidence>
<dbReference type="SUPFAM" id="SSF54523">
    <property type="entry name" value="Pili subunits"/>
    <property type="match status" value="1"/>
</dbReference>
<dbReference type="InterPro" id="IPR012902">
    <property type="entry name" value="N_methyl_site"/>
</dbReference>
<dbReference type="RefSeq" id="WP_052355365.1">
    <property type="nucleotide sequence ID" value="NZ_HG322950.1"/>
</dbReference>
<dbReference type="STRING" id="1301098.PKB_4792"/>
<sequence length="162" mass="17518">MSLIRGRQGGFTLIEVLIALLVLAIGLLGMASLTMTSLQSNQSAYQRGQASQLAFDLVERMRSNSDQATLGQSPYAATLDTDSTLNNPDCKTKTAGCTPSQQAAQDMYEWWANLQGALPGASATITKNNANEYQIVISWTESDSQQRSTSTQTSSFTLRVNL</sequence>
<protein>
    <recommendedName>
        <fullName evidence="3">Type IV pilin Tt1218-like domain-containing protein</fullName>
    </recommendedName>
</protein>
<accession>A0A024HNN6</accession>
<dbReference type="KEGG" id="pkc:PKB_4792"/>
<dbReference type="OrthoDB" id="8547299at2"/>